<gene>
    <name evidence="2" type="ORF">EDD76_105247</name>
</gene>
<protein>
    <submittedName>
        <fullName evidence="2">DUF3021 family protein</fullName>
    </submittedName>
</protein>
<keyword evidence="1" id="KW-0812">Transmembrane</keyword>
<dbReference type="InterPro" id="IPR046716">
    <property type="entry name" value="DUF6608"/>
</dbReference>
<reference evidence="2 3" key="1">
    <citation type="submission" date="2019-03" db="EMBL/GenBank/DDBJ databases">
        <title>Genomic Encyclopedia of Type Strains, Phase IV (KMG-IV): sequencing the most valuable type-strain genomes for metagenomic binning, comparative biology and taxonomic classification.</title>
        <authorList>
            <person name="Goeker M."/>
        </authorList>
    </citation>
    <scope>NUCLEOTIDE SEQUENCE [LARGE SCALE GENOMIC DNA]</scope>
    <source>
        <strain evidence="2 3">DSM 100556</strain>
    </source>
</reference>
<dbReference type="OrthoDB" id="2002375at2"/>
<proteinExistence type="predicted"/>
<dbReference type="EMBL" id="SLUO01000005">
    <property type="protein sequence ID" value="TCL59070.1"/>
    <property type="molecule type" value="Genomic_DNA"/>
</dbReference>
<keyword evidence="3" id="KW-1185">Reference proteome</keyword>
<organism evidence="2 3">
    <name type="scientific">Kineothrix alysoides</name>
    <dbReference type="NCBI Taxonomy" id="1469948"/>
    <lineage>
        <taxon>Bacteria</taxon>
        <taxon>Bacillati</taxon>
        <taxon>Bacillota</taxon>
        <taxon>Clostridia</taxon>
        <taxon>Lachnospirales</taxon>
        <taxon>Lachnospiraceae</taxon>
        <taxon>Kineothrix</taxon>
    </lineage>
</organism>
<dbReference type="AlphaFoldDB" id="A0A4R1R177"/>
<keyword evidence="1" id="KW-1133">Transmembrane helix</keyword>
<evidence type="ECO:0000313" key="3">
    <source>
        <dbReference type="Proteomes" id="UP000295718"/>
    </source>
</evidence>
<feature type="transmembrane region" description="Helical" evidence="1">
    <location>
        <begin position="39"/>
        <end position="61"/>
    </location>
</feature>
<name>A0A4R1R177_9FIRM</name>
<dbReference type="STRING" id="1469948.GCA_000732725_01951"/>
<dbReference type="RefSeq" id="WP_031390647.1">
    <property type="nucleotide sequence ID" value="NZ_JPNB01000001.1"/>
</dbReference>
<feature type="transmembrane region" description="Helical" evidence="1">
    <location>
        <begin position="7"/>
        <end position="27"/>
    </location>
</feature>
<feature type="transmembrane region" description="Helical" evidence="1">
    <location>
        <begin position="68"/>
        <end position="90"/>
    </location>
</feature>
<dbReference type="Proteomes" id="UP000295718">
    <property type="component" value="Unassembled WGS sequence"/>
</dbReference>
<dbReference type="Pfam" id="PF20312">
    <property type="entry name" value="DUF6608"/>
    <property type="match status" value="1"/>
</dbReference>
<sequence>MRILRGVEIPIAICISYTILSMVNVIIDLLRGRASGSHYNSIAMLLLCTIAVLVLSIHHLFDEWSPVVMIIIQYVIAMGLVLLLVFISSFFTEVSEGGYKDIIISFTVPYMIGAFIYYSSVFRSAKRQDRLIQEINSGREK</sequence>
<evidence type="ECO:0000313" key="2">
    <source>
        <dbReference type="EMBL" id="TCL59070.1"/>
    </source>
</evidence>
<keyword evidence="1" id="KW-0472">Membrane</keyword>
<feature type="transmembrane region" description="Helical" evidence="1">
    <location>
        <begin position="102"/>
        <end position="122"/>
    </location>
</feature>
<evidence type="ECO:0000256" key="1">
    <source>
        <dbReference type="SAM" id="Phobius"/>
    </source>
</evidence>
<accession>A0A4R1R177</accession>
<comment type="caution">
    <text evidence="2">The sequence shown here is derived from an EMBL/GenBank/DDBJ whole genome shotgun (WGS) entry which is preliminary data.</text>
</comment>